<evidence type="ECO:0000313" key="2">
    <source>
        <dbReference type="Proteomes" id="UP000325999"/>
    </source>
</evidence>
<organism evidence="1 2">
    <name type="scientific">Xanthomonas virus phiXaf18</name>
    <dbReference type="NCBI Taxonomy" id="2653651"/>
    <lineage>
        <taxon>Viruses</taxon>
        <taxon>Duplodnaviria</taxon>
        <taxon>Heunggongvirae</taxon>
        <taxon>Uroviricota</taxon>
        <taxon>Caudoviricetes</taxon>
        <taxon>Kantovirinae</taxon>
        <taxon>Beograduvirus</taxon>
        <taxon>Beograduvirus Xaf18</taxon>
    </lineage>
</organism>
<protein>
    <submittedName>
        <fullName evidence="1">Uncharacterized protein</fullName>
    </submittedName>
</protein>
<sequence>MNFLDYLYTRESAAMAIGMTHEGRMFGVPAWLTIDGDVCHGCPKVPVLQLWCILIDSLMGAATYFLPEDAVLEVPIHIGRPLGALT</sequence>
<accession>A0A5P8PQI5</accession>
<keyword evidence="2" id="KW-1185">Reference proteome</keyword>
<reference evidence="1 2" key="1">
    <citation type="submission" date="2019-09" db="EMBL/GenBank/DDBJ databases">
        <title>Complete nucleotide sequence of Xanthomonas phage phiXaf18.</title>
        <authorList>
            <person name="Rios-Sandoval M."/>
            <person name="Quinones-Aguilar E.E."/>
            <person name="Solis-Sanchez G.A."/>
            <person name="Enriquez-Vara J.N."/>
            <person name="Rincon-Enriquez G."/>
        </authorList>
    </citation>
    <scope>NUCLEOTIDE SEQUENCE [LARGE SCALE GENOMIC DNA]</scope>
</reference>
<gene>
    <name evidence="1" type="ORF">phiXaf18_12</name>
</gene>
<evidence type="ECO:0000313" key="1">
    <source>
        <dbReference type="EMBL" id="QFR59537.1"/>
    </source>
</evidence>
<dbReference type="EMBL" id="MN461279">
    <property type="protein sequence ID" value="QFR59537.1"/>
    <property type="molecule type" value="Genomic_DNA"/>
</dbReference>
<name>A0A5P8PQI5_9CAUD</name>
<proteinExistence type="predicted"/>
<dbReference type="Proteomes" id="UP000325999">
    <property type="component" value="Segment"/>
</dbReference>